<evidence type="ECO:0000313" key="2">
    <source>
        <dbReference type="EMBL" id="OWV07342.1"/>
    </source>
</evidence>
<reference evidence="2 3" key="1">
    <citation type="submission" date="2017-03" db="EMBL/GenBank/DDBJ databases">
        <title>Whole genome sequence of Micromonospora wenchangensis, isolated from mangrove soil.</title>
        <authorList>
            <person name="Yang H."/>
        </authorList>
    </citation>
    <scope>NUCLEOTIDE SEQUENCE [LARGE SCALE GENOMIC DNA]</scope>
    <source>
        <strain evidence="2 3">CCTCC AA 2012002</strain>
    </source>
</reference>
<keyword evidence="3" id="KW-1185">Reference proteome</keyword>
<feature type="compositionally biased region" description="Basic residues" evidence="1">
    <location>
        <begin position="56"/>
        <end position="72"/>
    </location>
</feature>
<feature type="region of interest" description="Disordered" evidence="1">
    <location>
        <begin position="1"/>
        <end position="72"/>
    </location>
</feature>
<organism evidence="2 3">
    <name type="scientific">Micromonospora wenchangensis</name>
    <dbReference type="NCBI Taxonomy" id="1185415"/>
    <lineage>
        <taxon>Bacteria</taxon>
        <taxon>Bacillati</taxon>
        <taxon>Actinomycetota</taxon>
        <taxon>Actinomycetes</taxon>
        <taxon>Micromonosporales</taxon>
        <taxon>Micromonosporaceae</taxon>
        <taxon>Micromonospora</taxon>
    </lineage>
</organism>
<gene>
    <name evidence="2" type="ORF">B5D80_14345</name>
</gene>
<protein>
    <submittedName>
        <fullName evidence="2">Uncharacterized protein</fullName>
    </submittedName>
</protein>
<dbReference type="EMBL" id="MZMV01000021">
    <property type="protein sequence ID" value="OWV07342.1"/>
    <property type="molecule type" value="Genomic_DNA"/>
</dbReference>
<evidence type="ECO:0000313" key="3">
    <source>
        <dbReference type="Proteomes" id="UP000197174"/>
    </source>
</evidence>
<dbReference type="Proteomes" id="UP000197174">
    <property type="component" value="Unassembled WGS sequence"/>
</dbReference>
<feature type="compositionally biased region" description="Low complexity" evidence="1">
    <location>
        <begin position="14"/>
        <end position="34"/>
    </location>
</feature>
<name>A0A246RM16_9ACTN</name>
<sequence length="72" mass="7491">MGRGGRVSRRPGTVAPALVGAGRRGAAVARRAGAPGRGAGRRVPPGGRRQAVSPGRIRRPGHRRRTRPTRPG</sequence>
<accession>A0A246RM16</accession>
<dbReference type="AlphaFoldDB" id="A0A246RM16"/>
<comment type="caution">
    <text evidence="2">The sequence shown here is derived from an EMBL/GenBank/DDBJ whole genome shotgun (WGS) entry which is preliminary data.</text>
</comment>
<proteinExistence type="predicted"/>
<evidence type="ECO:0000256" key="1">
    <source>
        <dbReference type="SAM" id="MobiDB-lite"/>
    </source>
</evidence>